<comment type="caution">
    <text evidence="2">The sequence shown here is derived from an EMBL/GenBank/DDBJ whole genome shotgun (WGS) entry which is preliminary data.</text>
</comment>
<keyword evidence="1" id="KW-0812">Transmembrane</keyword>
<keyword evidence="1" id="KW-0472">Membrane</keyword>
<evidence type="ECO:0000313" key="3">
    <source>
        <dbReference type="Proteomes" id="UP001312908"/>
    </source>
</evidence>
<dbReference type="Proteomes" id="UP001312908">
    <property type="component" value="Unassembled WGS sequence"/>
</dbReference>
<reference evidence="2 3" key="1">
    <citation type="submission" date="2023-10" db="EMBL/GenBank/DDBJ databases">
        <title>Sorlinia euscelidii gen. nov., sp. nov., an acetic acid bacteria isolated from the gut of Euscelidius variegatus emitter.</title>
        <authorList>
            <person name="Michoud G."/>
            <person name="Marasco R."/>
            <person name="Seferji K."/>
            <person name="Gonella E."/>
            <person name="Garuglieri E."/>
            <person name="Alma A."/>
            <person name="Mapelli F."/>
            <person name="Borin S."/>
            <person name="Daffonchio D."/>
            <person name="Crotti E."/>
        </authorList>
    </citation>
    <scope>NUCLEOTIDE SEQUENCE [LARGE SCALE GENOMIC DNA]</scope>
    <source>
        <strain evidence="2 3">EV16P</strain>
    </source>
</reference>
<gene>
    <name evidence="2" type="ORF">DOFOFD_02240</name>
</gene>
<name>A0ABU7TZ68_9PROT</name>
<evidence type="ECO:0008006" key="4">
    <source>
        <dbReference type="Google" id="ProtNLM"/>
    </source>
</evidence>
<dbReference type="EMBL" id="JAWJZY010000001">
    <property type="protein sequence ID" value="MEE8657834.1"/>
    <property type="molecule type" value="Genomic_DNA"/>
</dbReference>
<feature type="transmembrane region" description="Helical" evidence="1">
    <location>
        <begin position="13"/>
        <end position="30"/>
    </location>
</feature>
<evidence type="ECO:0000313" key="2">
    <source>
        <dbReference type="EMBL" id="MEE8657834.1"/>
    </source>
</evidence>
<keyword evidence="3" id="KW-1185">Reference proteome</keyword>
<keyword evidence="1" id="KW-1133">Transmembrane helix</keyword>
<feature type="transmembrane region" description="Helical" evidence="1">
    <location>
        <begin position="97"/>
        <end position="119"/>
    </location>
</feature>
<protein>
    <recommendedName>
        <fullName evidence="4">ATP synthase F0 subunit 8</fullName>
    </recommendedName>
</protein>
<evidence type="ECO:0000256" key="1">
    <source>
        <dbReference type="SAM" id="Phobius"/>
    </source>
</evidence>
<organism evidence="2 3">
    <name type="scientific">Sorlinia euscelidii</name>
    <dbReference type="NCBI Taxonomy" id="3081148"/>
    <lineage>
        <taxon>Bacteria</taxon>
        <taxon>Pseudomonadati</taxon>
        <taxon>Pseudomonadota</taxon>
        <taxon>Alphaproteobacteria</taxon>
        <taxon>Acetobacterales</taxon>
        <taxon>Acetobacteraceae</taxon>
        <taxon>Sorlinia</taxon>
    </lineage>
</organism>
<sequence>MARLFGIDFGGRFIWWTPIILGFLFVILLLRQIVRHVQLNSEARILVENERFTGDFRYHFKTNRNLLRSILQYRRFFRSIAIDSAYFINKRVAQGDYLVKIVFSLVLLGLMFVGFRGAFSWP</sequence>
<proteinExistence type="predicted"/>
<accession>A0ABU7TZ68</accession>